<dbReference type="AlphaFoldDB" id="A0A1E1LAN7"/>
<feature type="compositionally biased region" description="Polar residues" evidence="1">
    <location>
        <begin position="277"/>
        <end position="302"/>
    </location>
</feature>
<keyword evidence="4" id="KW-1185">Reference proteome</keyword>
<accession>A0A1E1LAN7</accession>
<feature type="chain" id="PRO_5009446961" evidence="2">
    <location>
        <begin position="22"/>
        <end position="438"/>
    </location>
</feature>
<evidence type="ECO:0000313" key="4">
    <source>
        <dbReference type="Proteomes" id="UP000178912"/>
    </source>
</evidence>
<keyword evidence="2" id="KW-0732">Signal</keyword>
<evidence type="ECO:0000313" key="3">
    <source>
        <dbReference type="EMBL" id="CZT06719.1"/>
    </source>
</evidence>
<feature type="signal peptide" evidence="2">
    <location>
        <begin position="1"/>
        <end position="21"/>
    </location>
</feature>
<name>A0A1E1LAN7_9HELO</name>
<dbReference type="OrthoDB" id="3547724at2759"/>
<evidence type="ECO:0000256" key="2">
    <source>
        <dbReference type="SAM" id="SignalP"/>
    </source>
</evidence>
<proteinExistence type="predicted"/>
<dbReference type="EMBL" id="FJUX01000088">
    <property type="protein sequence ID" value="CZT06719.1"/>
    <property type="molecule type" value="Genomic_DNA"/>
</dbReference>
<sequence length="438" mass="48566">MDPAAFSNAMFLVQVFPLAAAMLLCEKNLNEDITTVVKNRAEIHFTMFVGQSRTQIQALVERHEWETLKALSPSNQVPTTPRAYNTIHGGSNLPLSPSLSSSASGPARSHRQQSIDRIMVLHSGGESPLLASSSGCAEYLIGIDKLQRFSGVTRESISTPYTIEFGGKGIEVNERIRLTWKRQDDTITDSSYFYIVRPEHIQFADVLLGNSMQRSRGARMEGPSDSPYHIALDRMDSWRQQPLVPTPPAAAQAEYGHQFSTNSIHTRQDHPHDTSGHPPQSDSGQTAYQRPLSSVRTATSVAESRPYHDASSTVPPPSASSSNPAPSTQIGSLSRENTVVIQLSFGGQGKKIVPLDLTKSGDEIFPWLEPHVLRLTGNVHLDKAIHELKVVPLQGSNREAETTALSDLDYCWDTIQYFIQQNRANEKHRRAEFWFDVV</sequence>
<evidence type="ECO:0000256" key="1">
    <source>
        <dbReference type="SAM" id="MobiDB-lite"/>
    </source>
</evidence>
<feature type="region of interest" description="Disordered" evidence="1">
    <location>
        <begin position="263"/>
        <end position="332"/>
    </location>
</feature>
<dbReference type="Proteomes" id="UP000178912">
    <property type="component" value="Unassembled WGS sequence"/>
</dbReference>
<feature type="compositionally biased region" description="Basic and acidic residues" evidence="1">
    <location>
        <begin position="266"/>
        <end position="275"/>
    </location>
</feature>
<protein>
    <submittedName>
        <fullName evidence="3">Uncharacterized protein</fullName>
    </submittedName>
</protein>
<reference evidence="4" key="1">
    <citation type="submission" date="2016-03" db="EMBL/GenBank/DDBJ databases">
        <authorList>
            <person name="Guldener U."/>
        </authorList>
    </citation>
    <scope>NUCLEOTIDE SEQUENCE [LARGE SCALE GENOMIC DNA]</scope>
    <source>
        <strain evidence="4">04CH-RAC-A.6.1</strain>
    </source>
</reference>
<gene>
    <name evidence="3" type="ORF">RAG0_12385</name>
</gene>
<organism evidence="3 4">
    <name type="scientific">Rhynchosporium agropyri</name>
    <dbReference type="NCBI Taxonomy" id="914238"/>
    <lineage>
        <taxon>Eukaryota</taxon>
        <taxon>Fungi</taxon>
        <taxon>Dikarya</taxon>
        <taxon>Ascomycota</taxon>
        <taxon>Pezizomycotina</taxon>
        <taxon>Leotiomycetes</taxon>
        <taxon>Helotiales</taxon>
        <taxon>Ploettnerulaceae</taxon>
        <taxon>Rhynchosporium</taxon>
    </lineage>
</organism>